<keyword evidence="2" id="KW-0436">Ligase</keyword>
<protein>
    <submittedName>
        <fullName evidence="2">Glutamyl-tRNA synthetase, cytoplasmic</fullName>
    </submittedName>
</protein>
<evidence type="ECO:0000256" key="1">
    <source>
        <dbReference type="SAM" id="MobiDB-lite"/>
    </source>
</evidence>
<reference evidence="2" key="1">
    <citation type="submission" date="2014-09" db="EMBL/GenBank/DDBJ databases">
        <authorList>
            <person name="Magalhaes I.L.F."/>
            <person name="Oliveira U."/>
            <person name="Santos F.R."/>
            <person name="Vidigal T.H.D.A."/>
            <person name="Brescovit A.D."/>
            <person name="Santos A.J."/>
        </authorList>
    </citation>
    <scope>NUCLEOTIDE SEQUENCE</scope>
    <source>
        <tissue evidence="2">Shoot tissue taken approximately 20 cm above the soil surface</tissue>
    </source>
</reference>
<dbReference type="GO" id="GO:0004812">
    <property type="term" value="F:aminoacyl-tRNA ligase activity"/>
    <property type="evidence" value="ECO:0007669"/>
    <property type="project" value="UniProtKB-KW"/>
</dbReference>
<organism evidence="2">
    <name type="scientific">Arundo donax</name>
    <name type="common">Giant reed</name>
    <name type="synonym">Donax arundinaceus</name>
    <dbReference type="NCBI Taxonomy" id="35708"/>
    <lineage>
        <taxon>Eukaryota</taxon>
        <taxon>Viridiplantae</taxon>
        <taxon>Streptophyta</taxon>
        <taxon>Embryophyta</taxon>
        <taxon>Tracheophyta</taxon>
        <taxon>Spermatophyta</taxon>
        <taxon>Magnoliopsida</taxon>
        <taxon>Liliopsida</taxon>
        <taxon>Poales</taxon>
        <taxon>Poaceae</taxon>
        <taxon>PACMAD clade</taxon>
        <taxon>Arundinoideae</taxon>
        <taxon>Arundineae</taxon>
        <taxon>Arundo</taxon>
    </lineage>
</organism>
<keyword evidence="2" id="KW-0030">Aminoacyl-tRNA synthetase</keyword>
<accession>A0A0A9DHK4</accession>
<dbReference type="AlphaFoldDB" id="A0A0A9DHK4"/>
<evidence type="ECO:0000313" key="2">
    <source>
        <dbReference type="EMBL" id="JAD86148.1"/>
    </source>
</evidence>
<dbReference type="EMBL" id="GBRH01211747">
    <property type="protein sequence ID" value="JAD86148.1"/>
    <property type="molecule type" value="Transcribed_RNA"/>
</dbReference>
<feature type="region of interest" description="Disordered" evidence="1">
    <location>
        <begin position="1"/>
        <end position="30"/>
    </location>
</feature>
<sequence>MWRYPLGSGAKRTQTSPTFAPRRSTSGPEVLSFESCTSSFRLGAGDFPIPRFPT</sequence>
<reference evidence="2" key="2">
    <citation type="journal article" date="2015" name="Data Brief">
        <title>Shoot transcriptome of the giant reed, Arundo donax.</title>
        <authorList>
            <person name="Barrero R.A."/>
            <person name="Guerrero F.D."/>
            <person name="Moolhuijzen P."/>
            <person name="Goolsby J.A."/>
            <person name="Tidwell J."/>
            <person name="Bellgard S.E."/>
            <person name="Bellgard M.I."/>
        </authorList>
    </citation>
    <scope>NUCLEOTIDE SEQUENCE</scope>
    <source>
        <tissue evidence="2">Shoot tissue taken approximately 20 cm above the soil surface</tissue>
    </source>
</reference>
<proteinExistence type="predicted"/>
<feature type="compositionally biased region" description="Polar residues" evidence="1">
    <location>
        <begin position="11"/>
        <end position="27"/>
    </location>
</feature>
<name>A0A0A9DHK4_ARUDO</name>